<dbReference type="Ensembl" id="ENSORLT00000004126.2">
    <property type="protein sequence ID" value="ENSORLP00000004125.2"/>
    <property type="gene ID" value="ENSORLG00000003318.2"/>
</dbReference>
<feature type="transmembrane region" description="Helical" evidence="9">
    <location>
        <begin position="366"/>
        <end position="384"/>
    </location>
</feature>
<dbReference type="GO" id="GO:0050976">
    <property type="term" value="P:detection of mechanical stimulus involved in sensory perception of touch"/>
    <property type="evidence" value="ECO:0007669"/>
    <property type="project" value="Ensembl"/>
</dbReference>
<dbReference type="GeneTree" id="ENSGT00940000156273"/>
<evidence type="ECO:0000313" key="12">
    <source>
        <dbReference type="Proteomes" id="UP000001038"/>
    </source>
</evidence>
<dbReference type="STRING" id="8090.ENSORLP00000004125"/>
<dbReference type="GO" id="GO:0006506">
    <property type="term" value="P:GPI anchor biosynthetic process"/>
    <property type="evidence" value="ECO:0007669"/>
    <property type="project" value="UniProtKB-UniPathway"/>
</dbReference>
<dbReference type="GO" id="GO:0034394">
    <property type="term" value="P:protein localization to cell surface"/>
    <property type="evidence" value="ECO:0007669"/>
    <property type="project" value="Ensembl"/>
</dbReference>
<dbReference type="GO" id="GO:0006508">
    <property type="term" value="P:proteolysis"/>
    <property type="evidence" value="ECO:0007669"/>
    <property type="project" value="InterPro"/>
</dbReference>
<dbReference type="Gene3D" id="3.40.50.1460">
    <property type="match status" value="1"/>
</dbReference>
<proteinExistence type="inferred from homology"/>
<reference evidence="11" key="2">
    <citation type="submission" date="2025-08" db="UniProtKB">
        <authorList>
            <consortium name="Ensembl"/>
        </authorList>
    </citation>
    <scope>IDENTIFICATION</scope>
    <source>
        <strain evidence="11">Hd-rR</strain>
    </source>
</reference>
<dbReference type="InParanoid" id="H2LDW1"/>
<feature type="signal peptide" evidence="10">
    <location>
        <begin position="1"/>
        <end position="28"/>
    </location>
</feature>
<dbReference type="GO" id="GO:0042765">
    <property type="term" value="C:GPI-anchor transamidase complex"/>
    <property type="evidence" value="ECO:0000318"/>
    <property type="project" value="GO_Central"/>
</dbReference>
<dbReference type="InterPro" id="IPR001096">
    <property type="entry name" value="Peptidase_C13"/>
</dbReference>
<dbReference type="GO" id="GO:0016255">
    <property type="term" value="P:attachment of GPI anchor to protein"/>
    <property type="evidence" value="ECO:0000318"/>
    <property type="project" value="GO_Central"/>
</dbReference>
<protein>
    <recommendedName>
        <fullName evidence="3">GPI-anchor transamidase</fullName>
    </recommendedName>
    <alternativeName>
        <fullName evidence="6">Phosphatidylinositol-glycan biosynthesis class K protein</fullName>
    </alternativeName>
</protein>
<comment type="similarity">
    <text evidence="2">Belongs to the peptidase C13 family.</text>
</comment>
<keyword evidence="9" id="KW-0812">Transmembrane</keyword>
<feature type="active site" description="Nucleophile" evidence="8">
    <location>
        <position position="206"/>
    </location>
</feature>
<evidence type="ECO:0000256" key="7">
    <source>
        <dbReference type="ARBA" id="ARBA00093482"/>
    </source>
</evidence>
<comment type="subunit">
    <text evidence="7">Heteropentamer. Part of the GPI-anchor transamidase complex, consisting of PIGK, PIGT, PIGS, PIGU and GAA1. Interacts with GPAA1. Interacts with PIGT; this interaction, via a disulfide link, stabilizes the expression of GAA1 and PIGK and links them to PIGS.</text>
</comment>
<dbReference type="FunCoup" id="H2LDW1">
    <property type="interactions" value="935"/>
</dbReference>
<evidence type="ECO:0000256" key="3">
    <source>
        <dbReference type="ARBA" id="ARBA00019393"/>
    </source>
</evidence>
<evidence type="ECO:0000256" key="10">
    <source>
        <dbReference type="SAM" id="SignalP"/>
    </source>
</evidence>
<dbReference type="PIRSF" id="PIRSF500138">
    <property type="entry name" value="GPI8"/>
    <property type="match status" value="1"/>
</dbReference>
<accession>H2LDW1</accession>
<dbReference type="eggNOG" id="KOG1349">
    <property type="taxonomic scope" value="Eukaryota"/>
</dbReference>
<evidence type="ECO:0000256" key="5">
    <source>
        <dbReference type="ARBA" id="ARBA00022729"/>
    </source>
</evidence>
<dbReference type="GO" id="GO:0045162">
    <property type="term" value="P:clustering of voltage-gated sodium channels"/>
    <property type="evidence" value="ECO:0007669"/>
    <property type="project" value="Ensembl"/>
</dbReference>
<dbReference type="PANTHER" id="PTHR48067:SF1">
    <property type="entry name" value="GPI-ANCHOR TRANSAMIDASE"/>
    <property type="match status" value="1"/>
</dbReference>
<keyword evidence="4" id="KW-0337">GPI-anchor biosynthesis</keyword>
<evidence type="ECO:0000256" key="2">
    <source>
        <dbReference type="ARBA" id="ARBA00009941"/>
    </source>
</evidence>
<dbReference type="AlphaFoldDB" id="H2LDW1"/>
<sequence length="392" mass="44986">IWPQCFKTLPSSETAVFITILFINNLAAQTCEHAGQFFSSGHTNNWAVLVCTSRFWFNYRHVANTLSVYRSVKRLGIPDSHIVLMLADDMACNHRNPKPATVFSHKNMELNVYGDDVEVDYRGYEVTVENFLRVLTGRLPPSTPRSKRLLSDDRSNILIYLTGHGGNGFLKFQDSEEISNVELADAFEQMWQKRRYNELLFIIDTCQGASMYERFYSPNIMALASSQVGEDSLSHQPDLAIGVHLMDRYTFYLLEFLEDIHPSSKTNMNDLFKVCPRSLCVSTPGHRTDLFLRNPESVLITDFFGSVRKVEITTEVLNLTHPIQRVEGSSVNGESHREVYSYVDQLPVSEIIHQKPKQKDWHPPDGFILGLWTLILLVFFKTYGIKHLKHIF</sequence>
<dbReference type="UniPathway" id="UPA00196"/>
<dbReference type="FunFam" id="3.40.50.1460:FF:000002">
    <property type="entry name" value="GPI-anchor transamidase"/>
    <property type="match status" value="1"/>
</dbReference>
<reference evidence="11" key="3">
    <citation type="submission" date="2025-09" db="UniProtKB">
        <authorList>
            <consortium name="Ensembl"/>
        </authorList>
    </citation>
    <scope>IDENTIFICATION</scope>
    <source>
        <strain evidence="11">Hd-rR</strain>
    </source>
</reference>
<feature type="chain" id="PRO_5027739523" description="GPI-anchor transamidase" evidence="10">
    <location>
        <begin position="29"/>
        <end position="392"/>
    </location>
</feature>
<keyword evidence="9" id="KW-0472">Membrane</keyword>
<dbReference type="Pfam" id="PF01650">
    <property type="entry name" value="Peptidase_C13"/>
    <property type="match status" value="1"/>
</dbReference>
<evidence type="ECO:0000256" key="8">
    <source>
        <dbReference type="PIRSR" id="PIRSR019663-1"/>
    </source>
</evidence>
<dbReference type="Proteomes" id="UP000001038">
    <property type="component" value="Chromosome 17"/>
</dbReference>
<feature type="active site" evidence="8">
    <location>
        <position position="164"/>
    </location>
</feature>
<dbReference type="PRINTS" id="PR00776">
    <property type="entry name" value="HEMOGLOBNASE"/>
</dbReference>
<evidence type="ECO:0000256" key="6">
    <source>
        <dbReference type="ARBA" id="ARBA00029842"/>
    </source>
</evidence>
<comment type="pathway">
    <text evidence="1">Glycolipid biosynthesis; glycosylphosphatidylinositol-anchor biosynthesis.</text>
</comment>
<organism evidence="11 12">
    <name type="scientific">Oryzias latipes</name>
    <name type="common">Japanese rice fish</name>
    <name type="synonym">Japanese killifish</name>
    <dbReference type="NCBI Taxonomy" id="8090"/>
    <lineage>
        <taxon>Eukaryota</taxon>
        <taxon>Metazoa</taxon>
        <taxon>Chordata</taxon>
        <taxon>Craniata</taxon>
        <taxon>Vertebrata</taxon>
        <taxon>Euteleostomi</taxon>
        <taxon>Actinopterygii</taxon>
        <taxon>Neopterygii</taxon>
        <taxon>Teleostei</taxon>
        <taxon>Neoteleostei</taxon>
        <taxon>Acanthomorphata</taxon>
        <taxon>Ovalentaria</taxon>
        <taxon>Atherinomorphae</taxon>
        <taxon>Beloniformes</taxon>
        <taxon>Adrianichthyidae</taxon>
        <taxon>Oryziinae</taxon>
        <taxon>Oryzias</taxon>
    </lineage>
</organism>
<keyword evidence="9" id="KW-1133">Transmembrane helix</keyword>
<dbReference type="GO" id="GO:0003923">
    <property type="term" value="F:GPI-anchor transamidase activity"/>
    <property type="evidence" value="ECO:0000318"/>
    <property type="project" value="GO_Central"/>
</dbReference>
<dbReference type="InterPro" id="IPR028361">
    <property type="entry name" value="GPI_transamidase"/>
</dbReference>
<keyword evidence="12" id="KW-1185">Reference proteome</keyword>
<dbReference type="PIRSF" id="PIRSF019663">
    <property type="entry name" value="Legumain"/>
    <property type="match status" value="1"/>
</dbReference>
<evidence type="ECO:0000256" key="4">
    <source>
        <dbReference type="ARBA" id="ARBA00022502"/>
    </source>
</evidence>
<dbReference type="HOGENOM" id="CLU_044656_1_0_1"/>
<reference evidence="11 12" key="1">
    <citation type="journal article" date="2007" name="Nature">
        <title>The medaka draft genome and insights into vertebrate genome evolution.</title>
        <authorList>
            <person name="Kasahara M."/>
            <person name="Naruse K."/>
            <person name="Sasaki S."/>
            <person name="Nakatani Y."/>
            <person name="Qu W."/>
            <person name="Ahsan B."/>
            <person name="Yamada T."/>
            <person name="Nagayasu Y."/>
            <person name="Doi K."/>
            <person name="Kasai Y."/>
            <person name="Jindo T."/>
            <person name="Kobayashi D."/>
            <person name="Shimada A."/>
            <person name="Toyoda A."/>
            <person name="Kuroki Y."/>
            <person name="Fujiyama A."/>
            <person name="Sasaki T."/>
            <person name="Shimizu A."/>
            <person name="Asakawa S."/>
            <person name="Shimizu N."/>
            <person name="Hashimoto S."/>
            <person name="Yang J."/>
            <person name="Lee Y."/>
            <person name="Matsushima K."/>
            <person name="Sugano S."/>
            <person name="Sakaizumi M."/>
            <person name="Narita T."/>
            <person name="Ohishi K."/>
            <person name="Haga S."/>
            <person name="Ohta F."/>
            <person name="Nomoto H."/>
            <person name="Nogata K."/>
            <person name="Morishita T."/>
            <person name="Endo T."/>
            <person name="Shin-I T."/>
            <person name="Takeda H."/>
            <person name="Morishita S."/>
            <person name="Kohara Y."/>
        </authorList>
    </citation>
    <scope>NUCLEOTIDE SEQUENCE [LARGE SCALE GENOMIC DNA]</scope>
    <source>
        <strain evidence="11 12">Hd-rR</strain>
    </source>
</reference>
<dbReference type="Bgee" id="ENSORLG00000003318">
    <property type="expression patterns" value="Expressed in blastula and 14 other cell types or tissues"/>
</dbReference>
<dbReference type="PANTHER" id="PTHR48067">
    <property type="entry name" value="GPI-ANCHOR TRANSAMIDASE"/>
    <property type="match status" value="1"/>
</dbReference>
<name>H2LDW1_ORYLA</name>
<gene>
    <name evidence="11" type="primary">PIGK</name>
    <name evidence="11" type="synonym">pigk</name>
</gene>
<keyword evidence="5 10" id="KW-0732">Signal</keyword>
<evidence type="ECO:0000256" key="9">
    <source>
        <dbReference type="SAM" id="Phobius"/>
    </source>
</evidence>
<evidence type="ECO:0000313" key="11">
    <source>
        <dbReference type="Ensembl" id="ENSORLP00000004125.2"/>
    </source>
</evidence>
<evidence type="ECO:0000256" key="1">
    <source>
        <dbReference type="ARBA" id="ARBA00004687"/>
    </source>
</evidence>